<dbReference type="OrthoDB" id="1715602at2759"/>
<evidence type="ECO:0000313" key="3">
    <source>
        <dbReference type="Proteomes" id="UP000054549"/>
    </source>
</evidence>
<dbReference type="InParanoid" id="A0A0C2WQ80"/>
<dbReference type="EMBL" id="KN818339">
    <property type="protein sequence ID" value="KIL58403.1"/>
    <property type="molecule type" value="Genomic_DNA"/>
</dbReference>
<dbReference type="Pfam" id="PF05699">
    <property type="entry name" value="Dimer_Tnp_hAT"/>
    <property type="match status" value="1"/>
</dbReference>
<protein>
    <recommendedName>
        <fullName evidence="1">HAT C-terminal dimerisation domain-containing protein</fullName>
    </recommendedName>
</protein>
<keyword evidence="3" id="KW-1185">Reference proteome</keyword>
<accession>A0A0C2WQ80</accession>
<dbReference type="InterPro" id="IPR008906">
    <property type="entry name" value="HATC_C_dom"/>
</dbReference>
<dbReference type="SUPFAM" id="SSF53098">
    <property type="entry name" value="Ribonuclease H-like"/>
    <property type="match status" value="1"/>
</dbReference>
<evidence type="ECO:0000259" key="1">
    <source>
        <dbReference type="Pfam" id="PF05699"/>
    </source>
</evidence>
<dbReference type="HOGENOM" id="CLU_009123_11_0_1"/>
<organism evidence="2 3">
    <name type="scientific">Amanita muscaria (strain Koide BX008)</name>
    <dbReference type="NCBI Taxonomy" id="946122"/>
    <lineage>
        <taxon>Eukaryota</taxon>
        <taxon>Fungi</taxon>
        <taxon>Dikarya</taxon>
        <taxon>Basidiomycota</taxon>
        <taxon>Agaricomycotina</taxon>
        <taxon>Agaricomycetes</taxon>
        <taxon>Agaricomycetidae</taxon>
        <taxon>Agaricales</taxon>
        <taxon>Pluteineae</taxon>
        <taxon>Amanitaceae</taxon>
        <taxon>Amanita</taxon>
    </lineage>
</organism>
<evidence type="ECO:0000313" key="2">
    <source>
        <dbReference type="EMBL" id="KIL58403.1"/>
    </source>
</evidence>
<dbReference type="GO" id="GO:0046983">
    <property type="term" value="F:protein dimerization activity"/>
    <property type="evidence" value="ECO:0007669"/>
    <property type="project" value="InterPro"/>
</dbReference>
<proteinExistence type="predicted"/>
<feature type="domain" description="HAT C-terminal dimerisation" evidence="1">
    <location>
        <begin position="2"/>
        <end position="55"/>
    </location>
</feature>
<reference evidence="2 3" key="1">
    <citation type="submission" date="2014-04" db="EMBL/GenBank/DDBJ databases">
        <title>Evolutionary Origins and Diversification of the Mycorrhizal Mutualists.</title>
        <authorList>
            <consortium name="DOE Joint Genome Institute"/>
            <consortium name="Mycorrhizal Genomics Consortium"/>
            <person name="Kohler A."/>
            <person name="Kuo A."/>
            <person name="Nagy L.G."/>
            <person name="Floudas D."/>
            <person name="Copeland A."/>
            <person name="Barry K.W."/>
            <person name="Cichocki N."/>
            <person name="Veneault-Fourrey C."/>
            <person name="LaButti K."/>
            <person name="Lindquist E.A."/>
            <person name="Lipzen A."/>
            <person name="Lundell T."/>
            <person name="Morin E."/>
            <person name="Murat C."/>
            <person name="Riley R."/>
            <person name="Ohm R."/>
            <person name="Sun H."/>
            <person name="Tunlid A."/>
            <person name="Henrissat B."/>
            <person name="Grigoriev I.V."/>
            <person name="Hibbett D.S."/>
            <person name="Martin F."/>
        </authorList>
    </citation>
    <scope>NUCLEOTIDE SEQUENCE [LARGE SCALE GENOMIC DNA]</scope>
    <source>
        <strain evidence="2 3">Koide BX008</strain>
    </source>
</reference>
<gene>
    <name evidence="2" type="ORF">M378DRAFT_86540</name>
</gene>
<name>A0A0C2WQ80_AMAMK</name>
<sequence>MYPGLSCMARDYLSIPATSVDVEHIFSGGRVILSYLCNQLQVELTRALLCLGEWIKKGVVKDKDILVALKGILEMQKGEGEDFRL</sequence>
<dbReference type="AlphaFoldDB" id="A0A0C2WQ80"/>
<dbReference type="InterPro" id="IPR012337">
    <property type="entry name" value="RNaseH-like_sf"/>
</dbReference>
<dbReference type="Proteomes" id="UP000054549">
    <property type="component" value="Unassembled WGS sequence"/>
</dbReference>